<feature type="transmembrane region" description="Helical" evidence="1">
    <location>
        <begin position="84"/>
        <end position="107"/>
    </location>
</feature>
<feature type="transmembrane region" description="Helical" evidence="1">
    <location>
        <begin position="394"/>
        <end position="412"/>
    </location>
</feature>
<evidence type="ECO:0000256" key="1">
    <source>
        <dbReference type="SAM" id="Phobius"/>
    </source>
</evidence>
<evidence type="ECO:0000313" key="4">
    <source>
        <dbReference type="Proteomes" id="UP000246004"/>
    </source>
</evidence>
<feature type="transmembrane region" description="Helical" evidence="1">
    <location>
        <begin position="424"/>
        <end position="442"/>
    </location>
</feature>
<name>A0A2V2BVG0_9EURY</name>
<feature type="transmembrane region" description="Helical" evidence="1">
    <location>
        <begin position="370"/>
        <end position="388"/>
    </location>
</feature>
<feature type="transmembrane region" description="Helical" evidence="1">
    <location>
        <begin position="162"/>
        <end position="193"/>
    </location>
</feature>
<keyword evidence="1" id="KW-1133">Transmembrane helix</keyword>
<keyword evidence="1" id="KW-0472">Membrane</keyword>
<feature type="domain" description="Glycosyltransferase RgtA/B/C/D-like" evidence="2">
    <location>
        <begin position="64"/>
        <end position="216"/>
    </location>
</feature>
<reference evidence="3 4" key="1">
    <citation type="submission" date="2016-04" db="EMBL/GenBank/DDBJ databases">
        <title>Genome sequence of Methanosphaera cuniculi DSM 4103.</title>
        <authorList>
            <person name="Poehlein A."/>
            <person name="Seedorf H."/>
            <person name="Daniel R."/>
        </authorList>
    </citation>
    <scope>NUCLEOTIDE SEQUENCE [LARGE SCALE GENOMIC DNA]</scope>
    <source>
        <strain evidence="3 4">DSM 4103</strain>
    </source>
</reference>
<sequence>MFKNFKSMNLKNKLLVLLVVFMLIYTSILVYNQSIIGVNYWDIFVYLQNAMLFAHMNIGSQLSVPPILSLIVSIPFTLGLVSELTLFIVSGIFFIFLIIGIYLLFNVRYDERLAFLGSLFFSMLSLVVTWAVSGSNDLPSLTFAVWSLLFTIYMIEYSRFNYIYLAFMCFVCAFFTRFTEGFVLIIILGYLIMNRDKFIKICTKVKLRNFIVFVCIIGSVICAVYLIKQGTIPFISQFLEVSKSSQVSSVNIGYELNPYYYLENIPQLLTTLNSSLTYDITLTSVFNKPTILSYIILALSGIGIVLMFYPLCKNVSKYSKSDKIVLLICMILFVLLIITYTHITYLVSELIFLVAVLLLYEKLPYKFKQLDILMLLWMGVFILMHSYHPVKVDRYIVATFIPIIYFMIKTITKIPHKNIKTPTIILLILLIILLPINASYMASLTHPNEHTTDEKNTANWLKEYDPNYMNENLASDRGVAFSWYLKKYTYTSIPRVLEANNQTIDEALESINSTYYIDSTSNLTDIKGYHIIYNSNNTQQEIKIYQKN</sequence>
<dbReference type="Proteomes" id="UP000246004">
    <property type="component" value="Unassembled WGS sequence"/>
</dbReference>
<feature type="transmembrane region" description="Helical" evidence="1">
    <location>
        <begin position="113"/>
        <end position="131"/>
    </location>
</feature>
<feature type="transmembrane region" description="Helical" evidence="1">
    <location>
        <begin position="51"/>
        <end position="72"/>
    </location>
</feature>
<feature type="transmembrane region" description="Helical" evidence="1">
    <location>
        <begin position="12"/>
        <end position="31"/>
    </location>
</feature>
<evidence type="ECO:0000259" key="2">
    <source>
        <dbReference type="Pfam" id="PF13231"/>
    </source>
</evidence>
<proteinExistence type="predicted"/>
<dbReference type="Pfam" id="PF13231">
    <property type="entry name" value="PMT_2"/>
    <property type="match status" value="1"/>
</dbReference>
<comment type="caution">
    <text evidence="3">The sequence shown here is derived from an EMBL/GenBank/DDBJ whole genome shotgun (WGS) entry which is preliminary data.</text>
</comment>
<feature type="transmembrane region" description="Helical" evidence="1">
    <location>
        <begin position="324"/>
        <end position="340"/>
    </location>
</feature>
<organism evidence="3 4">
    <name type="scientific">Methanosphaera cuniculi</name>
    <dbReference type="NCBI Taxonomy" id="1077256"/>
    <lineage>
        <taxon>Archaea</taxon>
        <taxon>Methanobacteriati</taxon>
        <taxon>Methanobacteriota</taxon>
        <taxon>Methanomada group</taxon>
        <taxon>Methanobacteria</taxon>
        <taxon>Methanobacteriales</taxon>
        <taxon>Methanobacteriaceae</taxon>
        <taxon>Methanosphaera</taxon>
    </lineage>
</organism>
<dbReference type="EMBL" id="LWMS01000010">
    <property type="protein sequence ID" value="PWL08651.1"/>
    <property type="molecule type" value="Genomic_DNA"/>
</dbReference>
<keyword evidence="1" id="KW-0812">Transmembrane</keyword>
<feature type="transmembrane region" description="Helical" evidence="1">
    <location>
        <begin position="205"/>
        <end position="227"/>
    </location>
</feature>
<evidence type="ECO:0000313" key="3">
    <source>
        <dbReference type="EMBL" id="PWL08651.1"/>
    </source>
</evidence>
<accession>A0A2V2BVG0</accession>
<feature type="transmembrane region" description="Helical" evidence="1">
    <location>
        <begin position="291"/>
        <end position="312"/>
    </location>
</feature>
<dbReference type="InterPro" id="IPR038731">
    <property type="entry name" value="RgtA/B/C-like"/>
</dbReference>
<dbReference type="AlphaFoldDB" id="A0A2V2BVG0"/>
<gene>
    <name evidence="3" type="ORF">MSCUN_03640</name>
</gene>
<protein>
    <recommendedName>
        <fullName evidence="2">Glycosyltransferase RgtA/B/C/D-like domain-containing protein</fullName>
    </recommendedName>
</protein>